<evidence type="ECO:0000313" key="2">
    <source>
        <dbReference type="Proteomes" id="UP001250698"/>
    </source>
</evidence>
<name>A0ABU3TL16_9BACT</name>
<gene>
    <name evidence="1" type="ORF">ROI90_16835</name>
</gene>
<comment type="caution">
    <text evidence="1">The sequence shown here is derived from an EMBL/GenBank/DDBJ whole genome shotgun (WGS) entry which is preliminary data.</text>
</comment>
<organism evidence="1 2">
    <name type="scientific">Hymenobacter endophyticus</name>
    <dbReference type="NCBI Taxonomy" id="3076335"/>
    <lineage>
        <taxon>Bacteria</taxon>
        <taxon>Pseudomonadati</taxon>
        <taxon>Bacteroidota</taxon>
        <taxon>Cytophagia</taxon>
        <taxon>Cytophagales</taxon>
        <taxon>Hymenobacteraceae</taxon>
        <taxon>Hymenobacter</taxon>
    </lineage>
</organism>
<dbReference type="Proteomes" id="UP001250698">
    <property type="component" value="Unassembled WGS sequence"/>
</dbReference>
<dbReference type="EMBL" id="JAWDJT010000012">
    <property type="protein sequence ID" value="MDU0372074.1"/>
    <property type="molecule type" value="Genomic_DNA"/>
</dbReference>
<keyword evidence="2" id="KW-1185">Reference proteome</keyword>
<dbReference type="RefSeq" id="WP_315999527.1">
    <property type="nucleotide sequence ID" value="NZ_JAWDJT010000012.1"/>
</dbReference>
<sequence>MHPDYLHPDSPKWYRPHVKIPRKLKKRLKATEGWKAWRKKDYYVYGYGWDVEYDEFSSTVYRRVEFQFTRKAEYLFLRRENRRRKRLQQAPFYPF</sequence>
<reference evidence="1 2" key="1">
    <citation type="submission" date="2023-10" db="EMBL/GenBank/DDBJ databases">
        <title>Hymenobacter endophyticus sp. nov., an isolate from the leaf tissues of wheat.</title>
        <authorList>
            <person name="Dai Y."/>
        </authorList>
    </citation>
    <scope>NUCLEOTIDE SEQUENCE [LARGE SCALE GENOMIC DNA]</scope>
    <source>
        <strain evidence="1 2">ZK17L-C2</strain>
    </source>
</reference>
<proteinExistence type="predicted"/>
<evidence type="ECO:0000313" key="1">
    <source>
        <dbReference type="EMBL" id="MDU0372074.1"/>
    </source>
</evidence>
<protein>
    <submittedName>
        <fullName evidence="1">Uncharacterized protein</fullName>
    </submittedName>
</protein>
<accession>A0ABU3TL16</accession>